<sequence length="248" mass="27480">MAAIRGRPVLLLGNHQVQIESLLGTTIASWLTGTQVMPIAHAKHENRWIGQLLRLLDTVAGRQLHTIRYFDQQNPQQFLHLVEQIKSERGVSTMVHADGTRHVHSGQRVERLTSTLLDMAIEISLPIVPVYFAGGLPQQPVSHKLEVPYRHGAQDYICGRPIMPEELSASPYAHRRHRVIDAINGLAPFSDAPNPPNLAVENRIAAAAPGATPLASIWACIEDALDTVALNWRDVIDTDQWMATRAMS</sequence>
<evidence type="ECO:0000313" key="1">
    <source>
        <dbReference type="EMBL" id="BBY21649.1"/>
    </source>
</evidence>
<keyword evidence="2" id="KW-1185">Reference proteome</keyword>
<protein>
    <recommendedName>
        <fullName evidence="3">Phospholipid/glycerol acyltransferase domain-containing protein</fullName>
    </recommendedName>
</protein>
<evidence type="ECO:0000313" key="2">
    <source>
        <dbReference type="Proteomes" id="UP000467130"/>
    </source>
</evidence>
<reference evidence="1 2" key="1">
    <citation type="journal article" date="2019" name="Emerg. Microbes Infect.">
        <title>Comprehensive subspecies identification of 175 nontuberculous mycobacteria species based on 7547 genomic profiles.</title>
        <authorList>
            <person name="Matsumoto Y."/>
            <person name="Kinjo T."/>
            <person name="Motooka D."/>
            <person name="Nabeya D."/>
            <person name="Jung N."/>
            <person name="Uechi K."/>
            <person name="Horii T."/>
            <person name="Iida T."/>
            <person name="Fujita J."/>
            <person name="Nakamura S."/>
        </authorList>
    </citation>
    <scope>NUCLEOTIDE SEQUENCE [LARGE SCALE GENOMIC DNA]</scope>
    <source>
        <strain evidence="1 2">JCM 17783</strain>
    </source>
</reference>
<gene>
    <name evidence="1" type="ORF">MSTO_18540</name>
</gene>
<name>A0A7I7Q5U4_9MYCO</name>
<evidence type="ECO:0008006" key="3">
    <source>
        <dbReference type="Google" id="ProtNLM"/>
    </source>
</evidence>
<dbReference type="AlphaFoldDB" id="A0A7I7Q5U4"/>
<dbReference type="KEGG" id="msto:MSTO_18540"/>
<organism evidence="1 2">
    <name type="scientific">Mycobacterium stomatepiae</name>
    <dbReference type="NCBI Taxonomy" id="470076"/>
    <lineage>
        <taxon>Bacteria</taxon>
        <taxon>Bacillati</taxon>
        <taxon>Actinomycetota</taxon>
        <taxon>Actinomycetes</taxon>
        <taxon>Mycobacteriales</taxon>
        <taxon>Mycobacteriaceae</taxon>
        <taxon>Mycobacterium</taxon>
        <taxon>Mycobacterium simiae complex</taxon>
    </lineage>
</organism>
<accession>A0A7I7Q5U4</accession>
<dbReference type="RefSeq" id="WP_163789715.1">
    <property type="nucleotide sequence ID" value="NZ_AP022587.1"/>
</dbReference>
<proteinExistence type="predicted"/>
<dbReference type="Proteomes" id="UP000467130">
    <property type="component" value="Chromosome"/>
</dbReference>
<dbReference type="EMBL" id="AP022587">
    <property type="protein sequence ID" value="BBY21649.1"/>
    <property type="molecule type" value="Genomic_DNA"/>
</dbReference>